<sequence>MVSVRLFTPARRLASDIDGSDYSSDSDDSFDSDDDTWDVDPVDEWERHMKAL</sequence>
<accession>A0A8T0Y252</accession>
<dbReference type="AlphaFoldDB" id="A0A8T0Y252"/>
<protein>
    <submittedName>
        <fullName evidence="2">Uncharacterized protein</fullName>
    </submittedName>
</protein>
<evidence type="ECO:0000313" key="3">
    <source>
        <dbReference type="EMBL" id="KAG2898430.1"/>
    </source>
</evidence>
<reference evidence="2" key="1">
    <citation type="submission" date="2018-10" db="EMBL/GenBank/DDBJ databases">
        <title>Effector identification in a new, highly contiguous assembly of the strawberry crown rot pathogen Phytophthora cactorum.</title>
        <authorList>
            <person name="Armitage A.D."/>
            <person name="Nellist C.F."/>
            <person name="Bates H."/>
            <person name="Vickerstaff R.J."/>
            <person name="Harrison R.J."/>
        </authorList>
    </citation>
    <scope>NUCLEOTIDE SEQUENCE</scope>
    <source>
        <strain evidence="2">15-7</strain>
        <strain evidence="3">4040</strain>
    </source>
</reference>
<evidence type="ECO:0000256" key="1">
    <source>
        <dbReference type="SAM" id="MobiDB-lite"/>
    </source>
</evidence>
<name>A0A8T0Y252_9STRA</name>
<evidence type="ECO:0000313" key="2">
    <source>
        <dbReference type="EMBL" id="KAG2832779.1"/>
    </source>
</evidence>
<feature type="compositionally biased region" description="Acidic residues" evidence="1">
    <location>
        <begin position="24"/>
        <end position="37"/>
    </location>
</feature>
<evidence type="ECO:0000313" key="4">
    <source>
        <dbReference type="Proteomes" id="UP000735874"/>
    </source>
</evidence>
<dbReference type="Proteomes" id="UP000736787">
    <property type="component" value="Unassembled WGS sequence"/>
</dbReference>
<comment type="caution">
    <text evidence="2">The sequence shown here is derived from an EMBL/GenBank/DDBJ whole genome shotgun (WGS) entry which is preliminary data.</text>
</comment>
<dbReference type="EMBL" id="RCMG01001228">
    <property type="protein sequence ID" value="KAG2832779.1"/>
    <property type="molecule type" value="Genomic_DNA"/>
</dbReference>
<proteinExistence type="predicted"/>
<dbReference type="Proteomes" id="UP000735874">
    <property type="component" value="Unassembled WGS sequence"/>
</dbReference>
<organism evidence="2 4">
    <name type="scientific">Phytophthora cactorum</name>
    <dbReference type="NCBI Taxonomy" id="29920"/>
    <lineage>
        <taxon>Eukaryota</taxon>
        <taxon>Sar</taxon>
        <taxon>Stramenopiles</taxon>
        <taxon>Oomycota</taxon>
        <taxon>Peronosporomycetes</taxon>
        <taxon>Peronosporales</taxon>
        <taxon>Peronosporaceae</taxon>
        <taxon>Phytophthora</taxon>
    </lineage>
</organism>
<feature type="region of interest" description="Disordered" evidence="1">
    <location>
        <begin position="15"/>
        <end position="37"/>
    </location>
</feature>
<dbReference type="EMBL" id="RCMK01001254">
    <property type="protein sequence ID" value="KAG2898430.1"/>
    <property type="molecule type" value="Genomic_DNA"/>
</dbReference>
<gene>
    <name evidence="2" type="ORF">PC113_g20679</name>
    <name evidence="3" type="ORF">PC117_g22541</name>
</gene>